<reference evidence="2 3" key="1">
    <citation type="submission" date="2019-09" db="EMBL/GenBank/DDBJ databases">
        <title>Genome sequence and assembly of Taibaiella sp.</title>
        <authorList>
            <person name="Chhetri G."/>
        </authorList>
    </citation>
    <scope>NUCLEOTIDE SEQUENCE [LARGE SCALE GENOMIC DNA]</scope>
    <source>
        <strain evidence="2 3">KVB11</strain>
    </source>
</reference>
<keyword evidence="2" id="KW-0808">Transferase</keyword>
<comment type="caution">
    <text evidence="2">The sequence shown here is derived from an EMBL/GenBank/DDBJ whole genome shotgun (WGS) entry which is preliminary data.</text>
</comment>
<dbReference type="Pfam" id="PF08241">
    <property type="entry name" value="Methyltransf_11"/>
    <property type="match status" value="1"/>
</dbReference>
<dbReference type="GO" id="GO:0008757">
    <property type="term" value="F:S-adenosylmethionine-dependent methyltransferase activity"/>
    <property type="evidence" value="ECO:0007669"/>
    <property type="project" value="InterPro"/>
</dbReference>
<evidence type="ECO:0000259" key="1">
    <source>
        <dbReference type="Pfam" id="PF08241"/>
    </source>
</evidence>
<feature type="domain" description="Methyltransferase type 11" evidence="1">
    <location>
        <begin position="81"/>
        <end position="169"/>
    </location>
</feature>
<gene>
    <name evidence="2" type="ORF">F0919_12395</name>
</gene>
<dbReference type="RefSeq" id="WP_150033086.1">
    <property type="nucleotide sequence ID" value="NZ_VWSH01000003.1"/>
</dbReference>
<keyword evidence="2" id="KW-0489">Methyltransferase</keyword>
<sequence length="342" mass="38718">MDNFVKPVDSLSRLINEKAEKLYLSLKELPLEQLDLSELSKSYFKGCHQQRNFFSVQTAAELLYRSILLKGKPVEEIVLMDYGAGVGSLYLLAKMIGCKMVVYNDIMAEMTDAAEKVANYLKIQIDLYITADHSGTIEQLNEKGISCDIILSRNVVEHIYDLNDFYKKMSAGQPNALIYFSTTANYQNPAMLWFHKRLHKKHEQVFIPVRKSIISSKLNAISANELEQLALATRGLAMQDLDNAIEMYRVKSVLPNPDIHYSNTCNPENGVWSEHILPVEDYEKIITTKGYNLTILPAFWDTHYSSGIKNIVGKSMNFVTGLLGNKGGLKITAFIYIIAEKK</sequence>
<keyword evidence="3" id="KW-1185">Reference proteome</keyword>
<dbReference type="SUPFAM" id="SSF53335">
    <property type="entry name" value="S-adenosyl-L-methionine-dependent methyltransferases"/>
    <property type="match status" value="1"/>
</dbReference>
<dbReference type="Proteomes" id="UP000323632">
    <property type="component" value="Unassembled WGS sequence"/>
</dbReference>
<name>A0A5M6CJQ1_9BACT</name>
<evidence type="ECO:0000313" key="3">
    <source>
        <dbReference type="Proteomes" id="UP000323632"/>
    </source>
</evidence>
<dbReference type="Gene3D" id="3.40.50.150">
    <property type="entry name" value="Vaccinia Virus protein VP39"/>
    <property type="match status" value="1"/>
</dbReference>
<dbReference type="AlphaFoldDB" id="A0A5M6CJQ1"/>
<evidence type="ECO:0000313" key="2">
    <source>
        <dbReference type="EMBL" id="KAA5533339.1"/>
    </source>
</evidence>
<dbReference type="InterPro" id="IPR013216">
    <property type="entry name" value="Methyltransf_11"/>
</dbReference>
<dbReference type="InterPro" id="IPR029063">
    <property type="entry name" value="SAM-dependent_MTases_sf"/>
</dbReference>
<dbReference type="EMBL" id="VWSH01000003">
    <property type="protein sequence ID" value="KAA5533339.1"/>
    <property type="molecule type" value="Genomic_DNA"/>
</dbReference>
<organism evidence="2 3">
    <name type="scientific">Taibaiella lutea</name>
    <dbReference type="NCBI Taxonomy" id="2608001"/>
    <lineage>
        <taxon>Bacteria</taxon>
        <taxon>Pseudomonadati</taxon>
        <taxon>Bacteroidota</taxon>
        <taxon>Chitinophagia</taxon>
        <taxon>Chitinophagales</taxon>
        <taxon>Chitinophagaceae</taxon>
        <taxon>Taibaiella</taxon>
    </lineage>
</organism>
<protein>
    <submittedName>
        <fullName evidence="2">Class I SAM-dependent methyltransferase</fullName>
    </submittedName>
</protein>
<proteinExistence type="predicted"/>
<dbReference type="GO" id="GO:0032259">
    <property type="term" value="P:methylation"/>
    <property type="evidence" value="ECO:0007669"/>
    <property type="project" value="UniProtKB-KW"/>
</dbReference>
<accession>A0A5M6CJQ1</accession>